<gene>
    <name evidence="9" type="ORF">C4541_09775</name>
</gene>
<evidence type="ECO:0000256" key="3">
    <source>
        <dbReference type="ARBA" id="ARBA00022676"/>
    </source>
</evidence>
<evidence type="ECO:0000256" key="4">
    <source>
        <dbReference type="ARBA" id="ARBA00022679"/>
    </source>
</evidence>
<dbReference type="GO" id="GO:0016763">
    <property type="term" value="F:pentosyltransferase activity"/>
    <property type="evidence" value="ECO:0007669"/>
    <property type="project" value="TreeGrafter"/>
</dbReference>
<dbReference type="AlphaFoldDB" id="A0A3A4QUL6"/>
<comment type="caution">
    <text evidence="9">The sequence shown here is derived from an EMBL/GenBank/DDBJ whole genome shotgun (WGS) entry which is preliminary data.</text>
</comment>
<feature type="transmembrane region" description="Helical" evidence="8">
    <location>
        <begin position="84"/>
        <end position="105"/>
    </location>
</feature>
<keyword evidence="5 8" id="KW-0812">Transmembrane</keyword>
<keyword evidence="4" id="KW-0808">Transferase</keyword>
<keyword evidence="3" id="KW-0328">Glycosyltransferase</keyword>
<dbReference type="GO" id="GO:0005886">
    <property type="term" value="C:plasma membrane"/>
    <property type="evidence" value="ECO:0007669"/>
    <property type="project" value="UniProtKB-SubCell"/>
</dbReference>
<feature type="transmembrane region" description="Helical" evidence="8">
    <location>
        <begin position="112"/>
        <end position="130"/>
    </location>
</feature>
<protein>
    <submittedName>
        <fullName evidence="9">Uncharacterized protein</fullName>
    </submittedName>
</protein>
<evidence type="ECO:0000256" key="5">
    <source>
        <dbReference type="ARBA" id="ARBA00022692"/>
    </source>
</evidence>
<name>A0A3A4QUL6_9BACT</name>
<evidence type="ECO:0000256" key="1">
    <source>
        <dbReference type="ARBA" id="ARBA00004651"/>
    </source>
</evidence>
<keyword evidence="2" id="KW-1003">Cell membrane</keyword>
<dbReference type="Proteomes" id="UP000266426">
    <property type="component" value="Unassembled WGS sequence"/>
</dbReference>
<evidence type="ECO:0000313" key="10">
    <source>
        <dbReference type="Proteomes" id="UP000266426"/>
    </source>
</evidence>
<feature type="transmembrane region" description="Helical" evidence="8">
    <location>
        <begin position="273"/>
        <end position="293"/>
    </location>
</feature>
<evidence type="ECO:0000256" key="6">
    <source>
        <dbReference type="ARBA" id="ARBA00022989"/>
    </source>
</evidence>
<dbReference type="EMBL" id="QZJZ01000077">
    <property type="protein sequence ID" value="RJP57645.1"/>
    <property type="molecule type" value="Genomic_DNA"/>
</dbReference>
<reference evidence="9 10" key="1">
    <citation type="journal article" date="2017" name="ISME J.">
        <title>Energy and carbon metabolisms in a deep terrestrial subsurface fluid microbial community.</title>
        <authorList>
            <person name="Momper L."/>
            <person name="Jungbluth S.P."/>
            <person name="Lee M.D."/>
            <person name="Amend J.P."/>
        </authorList>
    </citation>
    <scope>NUCLEOTIDE SEQUENCE [LARGE SCALE GENOMIC DNA]</scope>
    <source>
        <strain evidence="9">SURF_26</strain>
    </source>
</reference>
<organism evidence="9 10">
    <name type="scientific">Candidatus Auribacter fodinae</name>
    <dbReference type="NCBI Taxonomy" id="2093366"/>
    <lineage>
        <taxon>Bacteria</taxon>
        <taxon>Pseudomonadati</taxon>
        <taxon>Candidatus Auribacterota</taxon>
        <taxon>Candidatus Auribacteria</taxon>
        <taxon>Candidatus Auribacterales</taxon>
        <taxon>Candidatus Auribacteraceae</taxon>
        <taxon>Candidatus Auribacter</taxon>
    </lineage>
</organism>
<keyword evidence="7 8" id="KW-0472">Membrane</keyword>
<feature type="transmembrane region" description="Helical" evidence="8">
    <location>
        <begin position="210"/>
        <end position="230"/>
    </location>
</feature>
<dbReference type="GO" id="GO:0009103">
    <property type="term" value="P:lipopolysaccharide biosynthetic process"/>
    <property type="evidence" value="ECO:0007669"/>
    <property type="project" value="UniProtKB-ARBA"/>
</dbReference>
<evidence type="ECO:0000256" key="8">
    <source>
        <dbReference type="SAM" id="Phobius"/>
    </source>
</evidence>
<feature type="transmembrane region" description="Helical" evidence="8">
    <location>
        <begin position="305"/>
        <end position="322"/>
    </location>
</feature>
<sequence>MNRYKSIQRISVFLAIAGILAFTVILRSVYINVPILLVDEALYAEIANVILDGGIPYRDAWEQKPPGIYYLYAMVFALFGRNNLIAVHWTALAAICGTIIGIFLIGKRLRGTVTGLIAGFLYGLMTSAGSPSHFHAANTEIFSVCIAVWGLWIYIRFKSLGIFFSGILFSVSALFKQPGGLLVLPAAALVALDSLGNNTKQALKALLFRYAALIAGIIIPVLIVIVYFMLQHALYDLFMVGYWHNVLYMEGNDLRYGIRAAMQNIPHFIHSTMTFYIIALVRWIISVVIIAVTFCKKKMPDAREIFYFFFFLAGFLGLSLGLRFEGHYFFFLIPAVALLAADAVVCCFMNWRTESWLTGKKSFIVRFTVWSVAVSIYVTGVIYALRNNYSWPLSQRQYLVVMDPQNTAGRVFRYTAEYIRKNTSPDDKIFVWGFCPEIYTLSDRRTASRFVFCNFLIGQMTGDKFYYANIERLDRTIPGAWDKLMSDLNKNKPEYIVDVSRTDYFKYLPYPAERFYLLRDYLKAYYKLENKFGGIYLYRRLP</sequence>
<keyword evidence="6 8" id="KW-1133">Transmembrane helix</keyword>
<dbReference type="PANTHER" id="PTHR33908">
    <property type="entry name" value="MANNOSYLTRANSFERASE YKCB-RELATED"/>
    <property type="match status" value="1"/>
</dbReference>
<feature type="transmembrane region" description="Helical" evidence="8">
    <location>
        <begin position="363"/>
        <end position="385"/>
    </location>
</feature>
<dbReference type="InterPro" id="IPR050297">
    <property type="entry name" value="LipidA_mod_glycosyltrf_83"/>
</dbReference>
<dbReference type="PANTHER" id="PTHR33908:SF11">
    <property type="entry name" value="MEMBRANE PROTEIN"/>
    <property type="match status" value="1"/>
</dbReference>
<accession>A0A3A4QUL6</accession>
<proteinExistence type="predicted"/>
<feature type="transmembrane region" description="Helical" evidence="8">
    <location>
        <begin position="12"/>
        <end position="33"/>
    </location>
</feature>
<evidence type="ECO:0000256" key="2">
    <source>
        <dbReference type="ARBA" id="ARBA00022475"/>
    </source>
</evidence>
<evidence type="ECO:0000256" key="7">
    <source>
        <dbReference type="ARBA" id="ARBA00023136"/>
    </source>
</evidence>
<feature type="transmembrane region" description="Helical" evidence="8">
    <location>
        <begin position="328"/>
        <end position="351"/>
    </location>
</feature>
<feature type="transmembrane region" description="Helical" evidence="8">
    <location>
        <begin position="160"/>
        <end position="175"/>
    </location>
</feature>
<comment type="subcellular location">
    <subcellularLocation>
        <location evidence="1">Cell membrane</location>
        <topology evidence="1">Multi-pass membrane protein</topology>
    </subcellularLocation>
</comment>
<evidence type="ECO:0000313" key="9">
    <source>
        <dbReference type="EMBL" id="RJP57645.1"/>
    </source>
</evidence>